<dbReference type="InterPro" id="IPR017970">
    <property type="entry name" value="Homeobox_CS"/>
</dbReference>
<dbReference type="PROSITE" id="PS00027">
    <property type="entry name" value="HOMEOBOX_1"/>
    <property type="match status" value="1"/>
</dbReference>
<dbReference type="Pfam" id="PF00046">
    <property type="entry name" value="Homeodomain"/>
    <property type="match status" value="1"/>
</dbReference>
<dbReference type="Gene3D" id="1.10.10.60">
    <property type="entry name" value="Homeodomain-like"/>
    <property type="match status" value="1"/>
</dbReference>
<keyword evidence="9" id="KW-1185">Reference proteome</keyword>
<accession>A0A7J9IHY6</accession>
<dbReference type="GO" id="GO:0000981">
    <property type="term" value="F:DNA-binding transcription factor activity, RNA polymerase II-specific"/>
    <property type="evidence" value="ECO:0007669"/>
    <property type="project" value="InterPro"/>
</dbReference>
<evidence type="ECO:0000259" key="7">
    <source>
        <dbReference type="PROSITE" id="PS50071"/>
    </source>
</evidence>
<evidence type="ECO:0000256" key="1">
    <source>
        <dbReference type="ARBA" id="ARBA00004123"/>
    </source>
</evidence>
<evidence type="ECO:0000256" key="5">
    <source>
        <dbReference type="PROSITE-ProRule" id="PRU00108"/>
    </source>
</evidence>
<proteinExistence type="predicted"/>
<dbReference type="CDD" id="cd00086">
    <property type="entry name" value="homeodomain"/>
    <property type="match status" value="1"/>
</dbReference>
<name>A0A7J9IHY6_9ROSI</name>
<keyword evidence="2 5" id="KW-0238">DNA-binding</keyword>
<comment type="caution">
    <text evidence="8">The sequence shown here is derived from an EMBL/GenBank/DDBJ whole genome shotgun (WGS) entry which is preliminary data.</text>
</comment>
<protein>
    <recommendedName>
        <fullName evidence="7">Homeobox domain-containing protein</fullName>
    </recommendedName>
</protein>
<evidence type="ECO:0000313" key="9">
    <source>
        <dbReference type="Proteomes" id="UP000593575"/>
    </source>
</evidence>
<dbReference type="InterPro" id="IPR001356">
    <property type="entry name" value="HD"/>
</dbReference>
<organism evidence="8 9">
    <name type="scientific">Gossypium armourianum</name>
    <dbReference type="NCBI Taxonomy" id="34283"/>
    <lineage>
        <taxon>Eukaryota</taxon>
        <taxon>Viridiplantae</taxon>
        <taxon>Streptophyta</taxon>
        <taxon>Embryophyta</taxon>
        <taxon>Tracheophyta</taxon>
        <taxon>Spermatophyta</taxon>
        <taxon>Magnoliopsida</taxon>
        <taxon>eudicotyledons</taxon>
        <taxon>Gunneridae</taxon>
        <taxon>Pentapetalae</taxon>
        <taxon>rosids</taxon>
        <taxon>malvids</taxon>
        <taxon>Malvales</taxon>
        <taxon>Malvaceae</taxon>
        <taxon>Malvoideae</taxon>
        <taxon>Gossypium</taxon>
    </lineage>
</organism>
<dbReference type="GO" id="GO:0003677">
    <property type="term" value="F:DNA binding"/>
    <property type="evidence" value="ECO:0007669"/>
    <property type="project" value="UniProtKB-UniRule"/>
</dbReference>
<dbReference type="AlphaFoldDB" id="A0A7J9IHY6"/>
<dbReference type="EMBL" id="JABFAE010000001">
    <property type="protein sequence ID" value="MBA0821739.1"/>
    <property type="molecule type" value="Genomic_DNA"/>
</dbReference>
<dbReference type="PANTHER" id="PTHR47713">
    <property type="entry name" value="HOMEODOMAIN-LIKE SUPERFAMILY PROTEIN"/>
    <property type="match status" value="1"/>
</dbReference>
<dbReference type="InterPro" id="IPR009057">
    <property type="entry name" value="Homeodomain-like_sf"/>
</dbReference>
<dbReference type="Proteomes" id="UP000593575">
    <property type="component" value="Unassembled WGS sequence"/>
</dbReference>
<keyword evidence="3 5" id="KW-0371">Homeobox</keyword>
<dbReference type="PROSITE" id="PS50071">
    <property type="entry name" value="HOMEOBOX_2"/>
    <property type="match status" value="1"/>
</dbReference>
<dbReference type="PANTHER" id="PTHR47713:SF2">
    <property type="entry name" value="HOMEODOMAIN-LIKE SUPERFAMILY PROTEIN"/>
    <property type="match status" value="1"/>
</dbReference>
<gene>
    <name evidence="8" type="ORF">Goarm_018579</name>
</gene>
<keyword evidence="4 5" id="KW-0539">Nucleus</keyword>
<feature type="domain" description="Homeobox" evidence="7">
    <location>
        <begin position="15"/>
        <end position="75"/>
    </location>
</feature>
<evidence type="ECO:0000313" key="8">
    <source>
        <dbReference type="EMBL" id="MBA0821739.1"/>
    </source>
</evidence>
<dbReference type="SUPFAM" id="SSF46689">
    <property type="entry name" value="Homeodomain-like"/>
    <property type="match status" value="1"/>
</dbReference>
<sequence>LDSGQVQIEEDKVSLDVNKKRAVKTPAQVIVLENFYKEERFPSDEMKAKLAVQLGLTQKQISSWFCHRRLKDKRRDDYYANGQHDYSSGVIQDHVSGLRQDSCGSIKQGDYRYIDLREVESRIIHGQGFPAADLTYERRSHQYPYGVQMEDPSSESSLSLHDQLFLKSGNPYDMHISANPTQNGAIVQTNLSSKSIGYKPSGYLKVKGQSENPVITAVKRQMGRHYREDGPVLGIQFDPLPPGAFEFPSSHPVNGIPLFACESLWLLTSTPVVLVLSTEGRPVNWAGWVGFVSGQSRSEPINIRDSRQPHCLDISGVMKQSKPKIINEVHNTMLSFQDSYMEGANFNTVHGSKRQDWRCHHQPKYKPSFSCSNPFPDKDFPLDIYKGYADKPAISDCKRSWMSSKLVVERMVPDSCSNHPGPYGRKITNEQKIPGLHDAYHIHMDPKAKNLPKTSSFIRACSESLGNERGPFARMEKVENIGGEWKLRKDYPVRVKIDATNELRVAKRVDLEFPQKDFVANASHARLRPLTNPSKGSV</sequence>
<dbReference type="SMART" id="SM00389">
    <property type="entry name" value="HOX"/>
    <property type="match status" value="1"/>
</dbReference>
<feature type="non-terminal residue" evidence="8">
    <location>
        <position position="1"/>
    </location>
</feature>
<comment type="subcellular location">
    <subcellularLocation>
        <location evidence="1 5 6">Nucleus</location>
    </subcellularLocation>
</comment>
<dbReference type="GO" id="GO:0005634">
    <property type="term" value="C:nucleus"/>
    <property type="evidence" value="ECO:0007669"/>
    <property type="project" value="UniProtKB-SubCell"/>
</dbReference>
<evidence type="ECO:0000256" key="6">
    <source>
        <dbReference type="RuleBase" id="RU000682"/>
    </source>
</evidence>
<feature type="DNA-binding region" description="Homeobox" evidence="5">
    <location>
        <begin position="17"/>
        <end position="76"/>
    </location>
</feature>
<reference evidence="8 9" key="1">
    <citation type="journal article" date="2019" name="Genome Biol. Evol.">
        <title>Insights into the evolution of the New World diploid cottons (Gossypium, subgenus Houzingenia) based on genome sequencing.</title>
        <authorList>
            <person name="Grover C.E."/>
            <person name="Arick M.A. 2nd"/>
            <person name="Thrash A."/>
            <person name="Conover J.L."/>
            <person name="Sanders W.S."/>
            <person name="Peterson D.G."/>
            <person name="Frelichowski J.E."/>
            <person name="Scheffler J.A."/>
            <person name="Scheffler B.E."/>
            <person name="Wendel J.F."/>
        </authorList>
    </citation>
    <scope>NUCLEOTIDE SEQUENCE [LARGE SCALE GENOMIC DNA]</scope>
    <source>
        <strain evidence="8">6</strain>
        <tissue evidence="8">Leaf</tissue>
    </source>
</reference>
<evidence type="ECO:0000256" key="3">
    <source>
        <dbReference type="ARBA" id="ARBA00023155"/>
    </source>
</evidence>
<evidence type="ECO:0000256" key="2">
    <source>
        <dbReference type="ARBA" id="ARBA00023125"/>
    </source>
</evidence>
<evidence type="ECO:0000256" key="4">
    <source>
        <dbReference type="ARBA" id="ARBA00023242"/>
    </source>
</evidence>